<dbReference type="Pfam" id="PF19279">
    <property type="entry name" value="YegS_C"/>
    <property type="match status" value="1"/>
</dbReference>
<name>A0A2I2KU72_9ACTN</name>
<dbReference type="Pfam" id="PF00781">
    <property type="entry name" value="DAGK_cat"/>
    <property type="match status" value="1"/>
</dbReference>
<protein>
    <submittedName>
        <fullName evidence="15">Sphingosine/diacylglycerol kinase-like enzyme</fullName>
    </submittedName>
</protein>
<evidence type="ECO:0000256" key="8">
    <source>
        <dbReference type="ARBA" id="ARBA00022840"/>
    </source>
</evidence>
<evidence type="ECO:0000256" key="6">
    <source>
        <dbReference type="ARBA" id="ARBA00022741"/>
    </source>
</evidence>
<keyword evidence="8" id="KW-0067">ATP-binding</keyword>
<keyword evidence="6" id="KW-0547">Nucleotide-binding</keyword>
<dbReference type="GO" id="GO:0005886">
    <property type="term" value="C:plasma membrane"/>
    <property type="evidence" value="ECO:0007669"/>
    <property type="project" value="TreeGrafter"/>
</dbReference>
<evidence type="ECO:0000256" key="9">
    <source>
        <dbReference type="ARBA" id="ARBA00022842"/>
    </source>
</evidence>
<keyword evidence="10" id="KW-0443">Lipid metabolism</keyword>
<dbReference type="SUPFAM" id="SSF111331">
    <property type="entry name" value="NAD kinase/diacylglycerol kinase-like"/>
    <property type="match status" value="1"/>
</dbReference>
<dbReference type="OrthoDB" id="142078at2"/>
<reference evidence="15 16" key="1">
    <citation type="submission" date="2017-06" db="EMBL/GenBank/DDBJ databases">
        <authorList>
            <person name="Kim H.J."/>
            <person name="Triplett B.A."/>
        </authorList>
    </citation>
    <scope>NUCLEOTIDE SEQUENCE [LARGE SCALE GENOMIC DNA]</scope>
    <source>
        <strain evidence="15">FRACA_ARgP5</strain>
    </source>
</reference>
<keyword evidence="9" id="KW-0460">Magnesium</keyword>
<keyword evidence="4" id="KW-0808">Transferase</keyword>
<dbReference type="Proteomes" id="UP000234331">
    <property type="component" value="Unassembled WGS sequence"/>
</dbReference>
<dbReference type="RefSeq" id="WP_101832750.1">
    <property type="nucleotide sequence ID" value="NZ_FZMO01000235.1"/>
</dbReference>
<dbReference type="GO" id="GO:0046872">
    <property type="term" value="F:metal ion binding"/>
    <property type="evidence" value="ECO:0007669"/>
    <property type="project" value="UniProtKB-KW"/>
</dbReference>
<evidence type="ECO:0000256" key="2">
    <source>
        <dbReference type="ARBA" id="ARBA00005983"/>
    </source>
</evidence>
<evidence type="ECO:0000256" key="5">
    <source>
        <dbReference type="ARBA" id="ARBA00022723"/>
    </source>
</evidence>
<comment type="similarity">
    <text evidence="2">Belongs to the diacylglycerol/lipid kinase family.</text>
</comment>
<dbReference type="Gene3D" id="2.60.200.40">
    <property type="match status" value="1"/>
</dbReference>
<keyword evidence="7 15" id="KW-0418">Kinase</keyword>
<feature type="compositionally biased region" description="Low complexity" evidence="13">
    <location>
        <begin position="1"/>
        <end position="24"/>
    </location>
</feature>
<dbReference type="GO" id="GO:0004143">
    <property type="term" value="F:ATP-dependent diacylglycerol kinase activity"/>
    <property type="evidence" value="ECO:0007669"/>
    <property type="project" value="TreeGrafter"/>
</dbReference>
<keyword evidence="3" id="KW-0444">Lipid biosynthesis</keyword>
<feature type="region of interest" description="Disordered" evidence="13">
    <location>
        <begin position="1"/>
        <end position="41"/>
    </location>
</feature>
<evidence type="ECO:0000256" key="13">
    <source>
        <dbReference type="SAM" id="MobiDB-lite"/>
    </source>
</evidence>
<dbReference type="PANTHER" id="PTHR12358">
    <property type="entry name" value="SPHINGOSINE KINASE"/>
    <property type="match status" value="1"/>
</dbReference>
<evidence type="ECO:0000256" key="4">
    <source>
        <dbReference type="ARBA" id="ARBA00022679"/>
    </source>
</evidence>
<evidence type="ECO:0000313" key="16">
    <source>
        <dbReference type="Proteomes" id="UP000234331"/>
    </source>
</evidence>
<evidence type="ECO:0000256" key="3">
    <source>
        <dbReference type="ARBA" id="ARBA00022516"/>
    </source>
</evidence>
<dbReference type="InterPro" id="IPR005218">
    <property type="entry name" value="Diacylglycerol/lipid_kinase"/>
</dbReference>
<evidence type="ECO:0000256" key="7">
    <source>
        <dbReference type="ARBA" id="ARBA00022777"/>
    </source>
</evidence>
<dbReference type="GO" id="GO:0005524">
    <property type="term" value="F:ATP binding"/>
    <property type="evidence" value="ECO:0007669"/>
    <property type="project" value="UniProtKB-KW"/>
</dbReference>
<dbReference type="InterPro" id="IPR045540">
    <property type="entry name" value="YegS/DAGK_C"/>
</dbReference>
<dbReference type="PROSITE" id="PS50146">
    <property type="entry name" value="DAGK"/>
    <property type="match status" value="1"/>
</dbReference>
<accession>A0A2I2KU72</accession>
<evidence type="ECO:0000256" key="10">
    <source>
        <dbReference type="ARBA" id="ARBA00023098"/>
    </source>
</evidence>
<organism evidence="15 16">
    <name type="scientific">Frankia canadensis</name>
    <dbReference type="NCBI Taxonomy" id="1836972"/>
    <lineage>
        <taxon>Bacteria</taxon>
        <taxon>Bacillati</taxon>
        <taxon>Actinomycetota</taxon>
        <taxon>Actinomycetes</taxon>
        <taxon>Frankiales</taxon>
        <taxon>Frankiaceae</taxon>
        <taxon>Frankia</taxon>
    </lineage>
</organism>
<dbReference type="GO" id="GO:0008654">
    <property type="term" value="P:phospholipid biosynthetic process"/>
    <property type="evidence" value="ECO:0007669"/>
    <property type="project" value="UniProtKB-KW"/>
</dbReference>
<dbReference type="NCBIfam" id="TIGR00147">
    <property type="entry name" value="YegS/Rv2252/BmrU family lipid kinase"/>
    <property type="match status" value="1"/>
</dbReference>
<keyword evidence="11" id="KW-0594">Phospholipid biosynthesis</keyword>
<dbReference type="InterPro" id="IPR001206">
    <property type="entry name" value="Diacylglycerol_kinase_cat_dom"/>
</dbReference>
<dbReference type="Gene3D" id="3.40.50.10330">
    <property type="entry name" value="Probable inorganic polyphosphate/atp-NAD kinase, domain 1"/>
    <property type="match status" value="1"/>
</dbReference>
<dbReference type="InterPro" id="IPR050187">
    <property type="entry name" value="Lipid_Phosphate_FormReg"/>
</dbReference>
<gene>
    <name evidence="15" type="ORF">FRACA_310005</name>
</gene>
<evidence type="ECO:0000313" key="15">
    <source>
        <dbReference type="EMBL" id="SNQ49213.1"/>
    </source>
</evidence>
<proteinExistence type="inferred from homology"/>
<evidence type="ECO:0000256" key="1">
    <source>
        <dbReference type="ARBA" id="ARBA00001946"/>
    </source>
</evidence>
<evidence type="ECO:0000256" key="12">
    <source>
        <dbReference type="ARBA" id="ARBA00023264"/>
    </source>
</evidence>
<dbReference type="AlphaFoldDB" id="A0A2I2KU72"/>
<dbReference type="EMBL" id="FZMO01000235">
    <property type="protein sequence ID" value="SNQ49213.1"/>
    <property type="molecule type" value="Genomic_DNA"/>
</dbReference>
<feature type="domain" description="DAGKc" evidence="14">
    <location>
        <begin position="46"/>
        <end position="175"/>
    </location>
</feature>
<sequence>MTQRPSVAAGSVPSGSAASTTAGPSPGPVQGVQELPRGGAVPARAVDRGRLTVVVNPSAGRGRALRLLGGVCAQLSHWAADVRVAPTRSLDHAGELAAAASAQGRVVVALGGDGLAGAVAGAVAAAGGVLAVLPGGRGNDFVRGLGLPDDPRRVAAELARAREVRIDLPEVDGRPFLGIASVGYDSDVQVIADRARLLRGRHVYTYAALRALAAWRPARFTVTVDDEAPRELRGWTVGAANAPCYGGGMRFAPDADLTDGLVEVVLISHTSRLTFLALFPRVFSGRHVHTRHVRVLRGRRVRVEADRPFAVYADGDPLATLPATVEVRPSALRLLVPTTATVPVADSLPG</sequence>
<dbReference type="SMART" id="SM00046">
    <property type="entry name" value="DAGKc"/>
    <property type="match status" value="1"/>
</dbReference>
<keyword evidence="16" id="KW-1185">Reference proteome</keyword>
<evidence type="ECO:0000259" key="14">
    <source>
        <dbReference type="PROSITE" id="PS50146"/>
    </source>
</evidence>
<dbReference type="InterPro" id="IPR017438">
    <property type="entry name" value="ATP-NAD_kinase_N"/>
</dbReference>
<keyword evidence="12" id="KW-1208">Phospholipid metabolism</keyword>
<dbReference type="PANTHER" id="PTHR12358:SF106">
    <property type="entry name" value="LIPID KINASE YEGS"/>
    <property type="match status" value="1"/>
</dbReference>
<dbReference type="InterPro" id="IPR016064">
    <property type="entry name" value="NAD/diacylglycerol_kinase_sf"/>
</dbReference>
<comment type="cofactor">
    <cofactor evidence="1">
        <name>Mg(2+)</name>
        <dbReference type="ChEBI" id="CHEBI:18420"/>
    </cofactor>
</comment>
<keyword evidence="5" id="KW-0479">Metal-binding</keyword>
<evidence type="ECO:0000256" key="11">
    <source>
        <dbReference type="ARBA" id="ARBA00023209"/>
    </source>
</evidence>